<dbReference type="InterPro" id="IPR050697">
    <property type="entry name" value="Adenylyl/Guanylyl_Cyclase_3/4"/>
</dbReference>
<dbReference type="PANTHER" id="PTHR43081">
    <property type="entry name" value="ADENYLATE CYCLASE, TERMINAL-DIFFERENTIATION SPECIFIC-RELATED"/>
    <property type="match status" value="1"/>
</dbReference>
<evidence type="ECO:0000256" key="8">
    <source>
        <dbReference type="ARBA" id="ARBA00022723"/>
    </source>
</evidence>
<comment type="catalytic activity">
    <reaction evidence="1">
        <text>ATP = 3',5'-cyclic AMP + diphosphate</text>
        <dbReference type="Rhea" id="RHEA:15389"/>
        <dbReference type="ChEBI" id="CHEBI:30616"/>
        <dbReference type="ChEBI" id="CHEBI:33019"/>
        <dbReference type="ChEBI" id="CHEBI:58165"/>
        <dbReference type="EC" id="4.6.1.1"/>
    </reaction>
</comment>
<evidence type="ECO:0000313" key="25">
    <source>
        <dbReference type="Proteomes" id="UP000051952"/>
    </source>
</evidence>
<evidence type="ECO:0000256" key="21">
    <source>
        <dbReference type="SAM" id="Phobius"/>
    </source>
</evidence>
<dbReference type="CDD" id="cd07302">
    <property type="entry name" value="CHD"/>
    <property type="match status" value="1"/>
</dbReference>
<feature type="transmembrane region" description="Helical" evidence="21">
    <location>
        <begin position="894"/>
        <end position="915"/>
    </location>
</feature>
<keyword evidence="7 21" id="KW-0812">Transmembrane</keyword>
<keyword evidence="13" id="KW-0115">cAMP biosynthesis</keyword>
<feature type="domain" description="Guanylate cyclase" evidence="23">
    <location>
        <begin position="936"/>
        <end position="1099"/>
    </location>
</feature>
<evidence type="ECO:0000256" key="11">
    <source>
        <dbReference type="ARBA" id="ARBA00022842"/>
    </source>
</evidence>
<dbReference type="SMART" id="SM00044">
    <property type="entry name" value="CYCc"/>
    <property type="match status" value="1"/>
</dbReference>
<dbReference type="Pfam" id="PF00211">
    <property type="entry name" value="Guanylate_cyc"/>
    <property type="match status" value="1"/>
</dbReference>
<evidence type="ECO:0000256" key="16">
    <source>
        <dbReference type="ARBA" id="ARBA00023180"/>
    </source>
</evidence>
<dbReference type="GO" id="GO:0046872">
    <property type="term" value="F:metal ion binding"/>
    <property type="evidence" value="ECO:0007669"/>
    <property type="project" value="UniProtKB-KW"/>
</dbReference>
<evidence type="ECO:0000256" key="15">
    <source>
        <dbReference type="ARBA" id="ARBA00023170"/>
    </source>
</evidence>
<evidence type="ECO:0000256" key="3">
    <source>
        <dbReference type="ARBA" id="ARBA00002708"/>
    </source>
</evidence>
<feature type="non-terminal residue" evidence="24">
    <location>
        <position position="1"/>
    </location>
</feature>
<keyword evidence="10" id="KW-0067">ATP-binding</keyword>
<feature type="chain" id="PRO_5006621818" description="adenylate cyclase" evidence="22">
    <location>
        <begin position="43"/>
        <end position="1329"/>
    </location>
</feature>
<evidence type="ECO:0000256" key="20">
    <source>
        <dbReference type="SAM" id="MobiDB-lite"/>
    </source>
</evidence>
<evidence type="ECO:0000256" key="1">
    <source>
        <dbReference type="ARBA" id="ARBA00001593"/>
    </source>
</evidence>
<dbReference type="GO" id="GO:0016020">
    <property type="term" value="C:membrane"/>
    <property type="evidence" value="ECO:0007669"/>
    <property type="project" value="UniProtKB-SubCell"/>
</dbReference>
<dbReference type="PANTHER" id="PTHR43081:SF1">
    <property type="entry name" value="ADENYLATE CYCLASE, TERMINAL-DIFFERENTIATION SPECIFIC"/>
    <property type="match status" value="1"/>
</dbReference>
<keyword evidence="8" id="KW-0479">Metal-binding</keyword>
<dbReference type="GO" id="GO:0035556">
    <property type="term" value="P:intracellular signal transduction"/>
    <property type="evidence" value="ECO:0007669"/>
    <property type="project" value="InterPro"/>
</dbReference>
<dbReference type="OrthoDB" id="542522at2759"/>
<evidence type="ECO:0000259" key="23">
    <source>
        <dbReference type="PROSITE" id="PS50125"/>
    </source>
</evidence>
<comment type="similarity">
    <text evidence="5">Belongs to the adenylyl cyclase class-3 family.</text>
</comment>
<evidence type="ECO:0000256" key="10">
    <source>
        <dbReference type="ARBA" id="ARBA00022840"/>
    </source>
</evidence>
<evidence type="ECO:0000256" key="6">
    <source>
        <dbReference type="ARBA" id="ARBA00012201"/>
    </source>
</evidence>
<feature type="region of interest" description="Disordered" evidence="20">
    <location>
        <begin position="1168"/>
        <end position="1194"/>
    </location>
</feature>
<dbReference type="InterPro" id="IPR001054">
    <property type="entry name" value="A/G_cyclase"/>
</dbReference>
<evidence type="ECO:0000256" key="12">
    <source>
        <dbReference type="ARBA" id="ARBA00022989"/>
    </source>
</evidence>
<proteinExistence type="inferred from homology"/>
<dbReference type="VEuPathDB" id="TriTrypDB:BSAL_05460"/>
<feature type="signal peptide" evidence="22">
    <location>
        <begin position="1"/>
        <end position="42"/>
    </location>
</feature>
<evidence type="ECO:0000256" key="5">
    <source>
        <dbReference type="ARBA" id="ARBA00005381"/>
    </source>
</evidence>
<reference evidence="25" key="1">
    <citation type="submission" date="2015-09" db="EMBL/GenBank/DDBJ databases">
        <authorList>
            <consortium name="Pathogen Informatics"/>
        </authorList>
    </citation>
    <scope>NUCLEOTIDE SEQUENCE [LARGE SCALE GENOMIC DNA]</scope>
    <source>
        <strain evidence="25">Lake Konstanz</strain>
    </source>
</reference>
<keyword evidence="9" id="KW-0547">Nucleotide-binding</keyword>
<sequence>TTYTIKLTTHTRLTTPMRSPRWSSSRMPLMAIMLTVLQLCSAQTSRPSVIKFGMYHNMIDSLLMFDGTQMYAGAKAAEKEINAANMLDGLKLEIEHYPAAGFFSDAATVAATAAAFTFDPSYFGAILSDWVSSVTLTYIIGTYQLGNYPMVAARQLFDSTSRFEISLRQPPSTEYYMMLHHAFNAETARCTSFGIITRGSLGFPLIFVTLAELGCSAMQFDFDSNFFIPPNVPETLDKWFAGDNTTGYNPPQCGLFFTTPDDAKAILEGMYADPRFNMSRMTFYSAGIAAEGNWNSTLYGTAPFEQLHFVTNFPDTDSATDPLATSFRASLNDYLTNVNMSEVPAAMKQLPFATIPTLPALEGYMAVKWVAEILSMMDSIDRTLFLENIYRRRFFWVEDTKLGPMTDRCLQNAFSDLTCQCNVGMSMLRIVRVNTSNGYPMLDTTDTSISVMTFPMDQCYLVPSNLRTPISFAVWYPQSSSAAEITTVTNFKTMMSVLGTAYNKALTTARVMFSSTLMNPLMPFNGGESSAEYFSRLTFQRRPSIMFSDLFSEVTIGIMNMIVPTVTVYEDAPLTPATQYSRYSWMLKPSLADLAQGIALQLQEMYSIGSRMGRTPQVVGVSDTANGMRVATLSINTVQWPISGGVQNLTDMTVMRAALRGAMESAAAGHETVFFVSTVSAAVTLNAINAAVEASQSYEGTSGATNVWAHFVLAIATDQDNLYRAKFALSNTSALPFFPIYFGSSMYAFWEPTQAQRLQVISLLGNTTDISVVEDVQLYTGLMLFELLTTTLQSMTVVRPTPSDLMDALYRTSTLSATGIVVGPIFDANCSDVIITANEVDRRCQCYKILRTLNVHDYRDWLMNTASHNPKFQWSMSTCGVKYSPLIVASSANVALIAGIAAPLGTVALGFMFYFMCCFGRRNNRTAPKDSEEAFAMVFTDIQSSTSLWARAPEAMGEPLEQHHALLRKLVSRHDGYEVKTIGDSFMVAFKHARDAAEFALSIQTTLFAADWNDEIDDVYISLAQEAHEDALANEDPKKGGEKRIGVPQWEDEVNYPLNWNGIRVRVGMHWGVGSVKFDPVSQGYDYYGTLVNTAARVEGVGNGGQVLATKDMYAQLEAEDFNFNVVDVKPMGPQPLRGLDQPVPLYQLCPNALRGREFAALRLDVENDVEESSEGTGTGRLDDGTQNSGAEETPDLMMARLLRRQKDGGPMLDYLQRVVMFMETLLRTSPLSWRKETVKALLKKWHVPSRKPRERESAELTLTYDVTALVARAGMASEEARHAARKNGDTASRHSVMSRRLSTRKRSVVSVGVLSTTTADDVETPIPI</sequence>
<dbReference type="SUPFAM" id="SSF53822">
    <property type="entry name" value="Periplasmic binding protein-like I"/>
    <property type="match status" value="1"/>
</dbReference>
<evidence type="ECO:0000256" key="18">
    <source>
        <dbReference type="ARBA" id="ARBA00032597"/>
    </source>
</evidence>
<comment type="subcellular location">
    <subcellularLocation>
        <location evidence="4">Membrane</location>
        <topology evidence="4">Multi-pass membrane protein</topology>
    </subcellularLocation>
</comment>
<name>A0A0S4J2K5_BODSA</name>
<evidence type="ECO:0000256" key="7">
    <source>
        <dbReference type="ARBA" id="ARBA00022692"/>
    </source>
</evidence>
<evidence type="ECO:0000256" key="9">
    <source>
        <dbReference type="ARBA" id="ARBA00022741"/>
    </source>
</evidence>
<keyword evidence="16" id="KW-0325">Glycoprotein</keyword>
<evidence type="ECO:0000256" key="13">
    <source>
        <dbReference type="ARBA" id="ARBA00022998"/>
    </source>
</evidence>
<dbReference type="InterPro" id="IPR029787">
    <property type="entry name" value="Nucleotide_cyclase"/>
</dbReference>
<keyword evidence="25" id="KW-1185">Reference proteome</keyword>
<comment type="function">
    <text evidence="3">Could act as a receptor for an unknown ligand.</text>
</comment>
<gene>
    <name evidence="24" type="ORF">BSAL_05460</name>
</gene>
<evidence type="ECO:0000313" key="24">
    <source>
        <dbReference type="EMBL" id="CUG61399.1"/>
    </source>
</evidence>
<protein>
    <recommendedName>
        <fullName evidence="6">adenylate cyclase</fullName>
        <ecNumber evidence="6">4.6.1.1</ecNumber>
    </recommendedName>
    <alternativeName>
        <fullName evidence="18">ATP pyrophosphate-lyase</fullName>
    </alternativeName>
    <alternativeName>
        <fullName evidence="19">Adenylyl cyclase</fullName>
    </alternativeName>
</protein>
<evidence type="ECO:0000256" key="4">
    <source>
        <dbReference type="ARBA" id="ARBA00004141"/>
    </source>
</evidence>
<keyword evidence="17" id="KW-0456">Lyase</keyword>
<dbReference type="FunFam" id="3.30.70.1230:FF:000022">
    <property type="entry name" value="Receptor-type adenylate cyclase GRESAG 4, putative"/>
    <property type="match status" value="1"/>
</dbReference>
<dbReference type="Gene3D" id="3.30.70.1230">
    <property type="entry name" value="Nucleotide cyclase"/>
    <property type="match status" value="1"/>
</dbReference>
<dbReference type="PROSITE" id="PS50125">
    <property type="entry name" value="GUANYLATE_CYCLASE_2"/>
    <property type="match status" value="1"/>
</dbReference>
<evidence type="ECO:0000256" key="14">
    <source>
        <dbReference type="ARBA" id="ARBA00023136"/>
    </source>
</evidence>
<evidence type="ECO:0000256" key="17">
    <source>
        <dbReference type="ARBA" id="ARBA00023239"/>
    </source>
</evidence>
<comment type="cofactor">
    <cofactor evidence="2">
        <name>Mg(2+)</name>
        <dbReference type="ChEBI" id="CHEBI:18420"/>
    </cofactor>
</comment>
<keyword evidence="11" id="KW-0460">Magnesium</keyword>
<keyword evidence="12 21" id="KW-1133">Transmembrane helix</keyword>
<keyword evidence="15 24" id="KW-0675">Receptor</keyword>
<dbReference type="GO" id="GO:0004016">
    <property type="term" value="F:adenylate cyclase activity"/>
    <property type="evidence" value="ECO:0007669"/>
    <property type="project" value="UniProtKB-EC"/>
</dbReference>
<dbReference type="GO" id="GO:0005524">
    <property type="term" value="F:ATP binding"/>
    <property type="evidence" value="ECO:0007669"/>
    <property type="project" value="UniProtKB-KW"/>
</dbReference>
<dbReference type="EMBL" id="CYKH01000903">
    <property type="protein sequence ID" value="CUG61399.1"/>
    <property type="molecule type" value="Genomic_DNA"/>
</dbReference>
<dbReference type="Proteomes" id="UP000051952">
    <property type="component" value="Unassembled WGS sequence"/>
</dbReference>
<keyword evidence="22" id="KW-0732">Signal</keyword>
<dbReference type="GO" id="GO:0006171">
    <property type="term" value="P:cAMP biosynthetic process"/>
    <property type="evidence" value="ECO:0007669"/>
    <property type="project" value="UniProtKB-KW"/>
</dbReference>
<accession>A0A0S4J2K5</accession>
<feature type="compositionally biased region" description="Basic and acidic residues" evidence="20">
    <location>
        <begin position="1279"/>
        <end position="1293"/>
    </location>
</feature>
<feature type="region of interest" description="Disordered" evidence="20">
    <location>
        <begin position="1278"/>
        <end position="1303"/>
    </location>
</feature>
<organism evidence="24 25">
    <name type="scientific">Bodo saltans</name>
    <name type="common">Flagellated protozoan</name>
    <dbReference type="NCBI Taxonomy" id="75058"/>
    <lineage>
        <taxon>Eukaryota</taxon>
        <taxon>Discoba</taxon>
        <taxon>Euglenozoa</taxon>
        <taxon>Kinetoplastea</taxon>
        <taxon>Metakinetoplastina</taxon>
        <taxon>Eubodonida</taxon>
        <taxon>Bodonidae</taxon>
        <taxon>Bodo</taxon>
    </lineage>
</organism>
<dbReference type="SUPFAM" id="SSF55073">
    <property type="entry name" value="Nucleotide cyclase"/>
    <property type="match status" value="1"/>
</dbReference>
<evidence type="ECO:0000256" key="19">
    <source>
        <dbReference type="ARBA" id="ARBA00032637"/>
    </source>
</evidence>
<evidence type="ECO:0000256" key="22">
    <source>
        <dbReference type="SAM" id="SignalP"/>
    </source>
</evidence>
<dbReference type="InterPro" id="IPR028082">
    <property type="entry name" value="Peripla_BP_I"/>
</dbReference>
<evidence type="ECO:0000256" key="2">
    <source>
        <dbReference type="ARBA" id="ARBA00001946"/>
    </source>
</evidence>
<dbReference type="EC" id="4.6.1.1" evidence="6"/>
<keyword evidence="14 21" id="KW-0472">Membrane</keyword>